<feature type="binding site" evidence="9">
    <location>
        <position position="147"/>
    </location>
    <ligand>
        <name>substrate</name>
    </ligand>
</feature>
<dbReference type="EMBL" id="CP023275">
    <property type="protein sequence ID" value="ATB69850.1"/>
    <property type="molecule type" value="Genomic_DNA"/>
</dbReference>
<dbReference type="SMART" id="SM00228">
    <property type="entry name" value="PDZ"/>
    <property type="match status" value="2"/>
</dbReference>
<organism evidence="12 13">
    <name type="scientific">Sulfurospirillum diekertiae</name>
    <dbReference type="NCBI Taxonomy" id="1854492"/>
    <lineage>
        <taxon>Bacteria</taxon>
        <taxon>Pseudomonadati</taxon>
        <taxon>Campylobacterota</taxon>
        <taxon>Epsilonproteobacteria</taxon>
        <taxon>Campylobacterales</taxon>
        <taxon>Sulfurospirillaceae</taxon>
        <taxon>Sulfurospirillum</taxon>
    </lineage>
</organism>
<evidence type="ECO:0000256" key="3">
    <source>
        <dbReference type="ARBA" id="ARBA00022729"/>
    </source>
</evidence>
<evidence type="ECO:0000313" key="13">
    <source>
        <dbReference type="Proteomes" id="UP000217349"/>
    </source>
</evidence>
<keyword evidence="3 10" id="KW-0732">Signal</keyword>
<keyword evidence="4" id="KW-0677">Repeat</keyword>
<dbReference type="GO" id="GO:0004252">
    <property type="term" value="F:serine-type endopeptidase activity"/>
    <property type="evidence" value="ECO:0007669"/>
    <property type="project" value="InterPro"/>
</dbReference>
<dbReference type="Pfam" id="PF13365">
    <property type="entry name" value="Trypsin_2"/>
    <property type="match status" value="1"/>
</dbReference>
<dbReference type="InterPro" id="IPR011782">
    <property type="entry name" value="Pept_S1C_Do"/>
</dbReference>
<dbReference type="Gene3D" id="2.30.42.60">
    <property type="match status" value="1"/>
</dbReference>
<feature type="signal peptide" evidence="10">
    <location>
        <begin position="1"/>
        <end position="23"/>
    </location>
</feature>
<proteinExistence type="predicted"/>
<dbReference type="PANTHER" id="PTHR43343">
    <property type="entry name" value="PEPTIDASE S12"/>
    <property type="match status" value="1"/>
</dbReference>
<evidence type="ECO:0000256" key="5">
    <source>
        <dbReference type="ARBA" id="ARBA00022764"/>
    </source>
</evidence>
<dbReference type="InterPro" id="IPR036034">
    <property type="entry name" value="PDZ_sf"/>
</dbReference>
<sequence length="475" mass="51822">MKKIVFLSIIASLSLFGATIEIAQMPKDSQHVDATSPNVILSYNNAIKEIKKSVVNIATTKKSKQNDQLNELMQNPFFKDFFGNRIPELKQQERKSHSLGSGVVISSNGYIVTNYHVVEGAEEILITLPDDEKEYKAKVIGEDSKTDLAVVKIDAKDLHVAQFGNSSNLLEGDVVFAIGNPFGVGETITHGIISALNKNNVGLNQYENFIQTDASINPGNSGGALVDSRGALIGINSAILSKSGGNNGIGFAIPSNMVQKIATTLIETGKIERGFMGISIADLTNDLKELYDNKQGALILMIEKNSPAEKGGLQVSDLIIEVDGVKIKNANELKNTVAAIAPDKTITITYERDKKEKSTKIKLAKMEADQTTNSNGDAKSTTSSPVEGLSLLEINDKTRAQYQIPKEIEGVLILDVKEDSKAEKIGFKEGDIIIQVEQMHITSLKDFNNALKEYKNSKKRVVINRQNYRAILVMP</sequence>
<dbReference type="Gene3D" id="2.40.10.120">
    <property type="match status" value="1"/>
</dbReference>
<comment type="subcellular location">
    <subcellularLocation>
        <location evidence="1">Periplasm</location>
    </subcellularLocation>
</comment>
<dbReference type="GO" id="GO:0042597">
    <property type="term" value="C:periplasmic space"/>
    <property type="evidence" value="ECO:0007669"/>
    <property type="project" value="UniProtKB-SubCell"/>
</dbReference>
<dbReference type="SUPFAM" id="SSF50494">
    <property type="entry name" value="Trypsin-like serine proteases"/>
    <property type="match status" value="1"/>
</dbReference>
<dbReference type="GO" id="GO:0006508">
    <property type="term" value="P:proteolysis"/>
    <property type="evidence" value="ECO:0007669"/>
    <property type="project" value="UniProtKB-KW"/>
</dbReference>
<evidence type="ECO:0000256" key="9">
    <source>
        <dbReference type="PIRSR" id="PIRSR611782-2"/>
    </source>
</evidence>
<keyword evidence="7" id="KW-0720">Serine protease</keyword>
<dbReference type="InterPro" id="IPR041489">
    <property type="entry name" value="PDZ_6"/>
</dbReference>
<dbReference type="RefSeq" id="WP_096046795.1">
    <property type="nucleotide sequence ID" value="NZ_CP023275.1"/>
</dbReference>
<feature type="domain" description="PDZ" evidence="11">
    <location>
        <begin position="265"/>
        <end position="354"/>
    </location>
</feature>
<dbReference type="InterPro" id="IPR001940">
    <property type="entry name" value="Peptidase_S1C"/>
</dbReference>
<dbReference type="Proteomes" id="UP000217349">
    <property type="component" value="Chromosome"/>
</dbReference>
<dbReference type="InterPro" id="IPR001478">
    <property type="entry name" value="PDZ"/>
</dbReference>
<dbReference type="OrthoDB" id="9758917at2"/>
<reference evidence="13" key="1">
    <citation type="submission" date="2017-09" db="EMBL/GenBank/DDBJ databases">
        <title>The complete genome of Sulfurospirillum sp. JPD-1.</title>
        <authorList>
            <person name="Goris T."/>
        </authorList>
    </citation>
    <scope>NUCLEOTIDE SEQUENCE [LARGE SCALE GENOMIC DNA]</scope>
    <source>
        <strain evidence="13">JPD-1</strain>
    </source>
</reference>
<keyword evidence="6 12" id="KW-0378">Hydrolase</keyword>
<dbReference type="InterPro" id="IPR051201">
    <property type="entry name" value="Chloro_Bact_Ser_Proteases"/>
</dbReference>
<evidence type="ECO:0000256" key="4">
    <source>
        <dbReference type="ARBA" id="ARBA00022737"/>
    </source>
</evidence>
<feature type="binding site" evidence="9">
    <location>
        <begin position="219"/>
        <end position="221"/>
    </location>
    <ligand>
        <name>substrate</name>
    </ligand>
</feature>
<evidence type="ECO:0000256" key="1">
    <source>
        <dbReference type="ARBA" id="ARBA00004418"/>
    </source>
</evidence>
<dbReference type="AlphaFoldDB" id="A0A290HW12"/>
<dbReference type="EC" id="3.4.21.107" evidence="12"/>
<keyword evidence="2" id="KW-0645">Protease</keyword>
<evidence type="ECO:0000256" key="2">
    <source>
        <dbReference type="ARBA" id="ARBA00022670"/>
    </source>
</evidence>
<feature type="binding site" evidence="9">
    <location>
        <position position="116"/>
    </location>
    <ligand>
        <name>substrate</name>
    </ligand>
</feature>
<feature type="active site" description="Charge relay system" evidence="8">
    <location>
        <position position="221"/>
    </location>
</feature>
<evidence type="ECO:0000256" key="10">
    <source>
        <dbReference type="SAM" id="SignalP"/>
    </source>
</evidence>
<evidence type="ECO:0000259" key="11">
    <source>
        <dbReference type="PROSITE" id="PS50106"/>
    </source>
</evidence>
<evidence type="ECO:0000256" key="7">
    <source>
        <dbReference type="ARBA" id="ARBA00022825"/>
    </source>
</evidence>
<dbReference type="PANTHER" id="PTHR43343:SF3">
    <property type="entry name" value="PROTEASE DO-LIKE 8, CHLOROPLASTIC"/>
    <property type="match status" value="1"/>
</dbReference>
<feature type="active site" description="Charge relay system" evidence="8">
    <location>
        <position position="116"/>
    </location>
</feature>
<evidence type="ECO:0000313" key="12">
    <source>
        <dbReference type="EMBL" id="ATB69850.1"/>
    </source>
</evidence>
<dbReference type="KEGG" id="sulj:SJPD1_1745"/>
<keyword evidence="5" id="KW-0574">Periplasm</keyword>
<dbReference type="Pfam" id="PF17820">
    <property type="entry name" value="PDZ_6"/>
    <property type="match status" value="1"/>
</dbReference>
<dbReference type="InterPro" id="IPR009003">
    <property type="entry name" value="Peptidase_S1_PA"/>
</dbReference>
<dbReference type="SUPFAM" id="SSF50156">
    <property type="entry name" value="PDZ domain-like"/>
    <property type="match status" value="2"/>
</dbReference>
<feature type="active site" description="Charge relay system" evidence="8">
    <location>
        <position position="147"/>
    </location>
</feature>
<accession>A0A290HW12</accession>
<name>A0A290HW12_9BACT</name>
<evidence type="ECO:0000256" key="8">
    <source>
        <dbReference type="PIRSR" id="PIRSR611782-1"/>
    </source>
</evidence>
<dbReference type="Gene3D" id="2.30.42.10">
    <property type="match status" value="1"/>
</dbReference>
<gene>
    <name evidence="12" type="ORF">SJPD1_1745</name>
</gene>
<dbReference type="PRINTS" id="PR00834">
    <property type="entry name" value="PROTEASES2C"/>
</dbReference>
<dbReference type="NCBIfam" id="TIGR02037">
    <property type="entry name" value="degP_htrA_DO"/>
    <property type="match status" value="1"/>
</dbReference>
<evidence type="ECO:0000256" key="6">
    <source>
        <dbReference type="ARBA" id="ARBA00022801"/>
    </source>
</evidence>
<feature type="chain" id="PRO_5038355837" evidence="10">
    <location>
        <begin position="24"/>
        <end position="475"/>
    </location>
</feature>
<dbReference type="Pfam" id="PF13180">
    <property type="entry name" value="PDZ_2"/>
    <property type="match status" value="1"/>
</dbReference>
<dbReference type="PROSITE" id="PS50106">
    <property type="entry name" value="PDZ"/>
    <property type="match status" value="1"/>
</dbReference>
<protein>
    <submittedName>
        <fullName evidence="12">Periplasmic serine endoprotease</fullName>
        <ecNumber evidence="12">3.4.21.107</ecNumber>
    </submittedName>
</protein>